<evidence type="ECO:0000256" key="3">
    <source>
        <dbReference type="ARBA" id="ARBA00022801"/>
    </source>
</evidence>
<organism evidence="7 8">
    <name type="scientific">Paenibacillus solanacearum</name>
    <dbReference type="NCBI Taxonomy" id="2048548"/>
    <lineage>
        <taxon>Bacteria</taxon>
        <taxon>Bacillati</taxon>
        <taxon>Bacillota</taxon>
        <taxon>Bacilli</taxon>
        <taxon>Bacillales</taxon>
        <taxon>Paenibacillaceae</taxon>
        <taxon>Paenibacillus</taxon>
    </lineage>
</organism>
<proteinExistence type="inferred from homology"/>
<dbReference type="Pfam" id="PF00884">
    <property type="entry name" value="Sulfatase"/>
    <property type="match status" value="1"/>
</dbReference>
<dbReference type="InterPro" id="IPR024607">
    <property type="entry name" value="Sulfatase_CS"/>
</dbReference>
<protein>
    <submittedName>
        <fullName evidence="7">Arylsulfatase</fullName>
        <ecNumber evidence="7">3.1.6.1</ecNumber>
    </submittedName>
</protein>
<feature type="compositionally biased region" description="Basic and acidic residues" evidence="5">
    <location>
        <begin position="233"/>
        <end position="253"/>
    </location>
</feature>
<feature type="domain" description="Sulfatase N-terminal" evidence="6">
    <location>
        <begin position="4"/>
        <end position="357"/>
    </location>
</feature>
<evidence type="ECO:0000313" key="8">
    <source>
        <dbReference type="Proteomes" id="UP000693672"/>
    </source>
</evidence>
<accession>A0A916NFW7</accession>
<dbReference type="EC" id="3.1.6.1" evidence="7"/>
<keyword evidence="8" id="KW-1185">Reference proteome</keyword>
<dbReference type="RefSeq" id="WP_218090236.1">
    <property type="nucleotide sequence ID" value="NZ_CAJVAS010000001.1"/>
</dbReference>
<dbReference type="PANTHER" id="PTHR42693:SF53">
    <property type="entry name" value="ENDO-4-O-SULFATASE"/>
    <property type="match status" value="1"/>
</dbReference>
<dbReference type="PANTHER" id="PTHR42693">
    <property type="entry name" value="ARYLSULFATASE FAMILY MEMBER"/>
    <property type="match status" value="1"/>
</dbReference>
<evidence type="ECO:0000259" key="6">
    <source>
        <dbReference type="Pfam" id="PF00884"/>
    </source>
</evidence>
<dbReference type="GO" id="GO:0004065">
    <property type="term" value="F:arylsulfatase activity"/>
    <property type="evidence" value="ECO:0007669"/>
    <property type="project" value="UniProtKB-EC"/>
</dbReference>
<dbReference type="GO" id="GO:0046872">
    <property type="term" value="F:metal ion binding"/>
    <property type="evidence" value="ECO:0007669"/>
    <property type="project" value="UniProtKB-KW"/>
</dbReference>
<evidence type="ECO:0000256" key="1">
    <source>
        <dbReference type="ARBA" id="ARBA00008779"/>
    </source>
</evidence>
<dbReference type="PROSITE" id="PS00523">
    <property type="entry name" value="SULFATASE_1"/>
    <property type="match status" value="1"/>
</dbReference>
<dbReference type="AlphaFoldDB" id="A0A916NFW7"/>
<keyword evidence="4" id="KW-0106">Calcium</keyword>
<keyword evidence="2" id="KW-0479">Metal-binding</keyword>
<reference evidence="7" key="1">
    <citation type="submission" date="2021-06" db="EMBL/GenBank/DDBJ databases">
        <authorList>
            <person name="Criscuolo A."/>
        </authorList>
    </citation>
    <scope>NUCLEOTIDE SEQUENCE</scope>
    <source>
        <strain evidence="7">CIP111600</strain>
    </source>
</reference>
<name>A0A916NFW7_9BACL</name>
<comment type="similarity">
    <text evidence="1">Belongs to the sulfatase family.</text>
</comment>
<evidence type="ECO:0000313" key="7">
    <source>
        <dbReference type="EMBL" id="CAG7600809.1"/>
    </source>
</evidence>
<dbReference type="InterPro" id="IPR050738">
    <property type="entry name" value="Sulfatase"/>
</dbReference>
<dbReference type="EMBL" id="CAJVAS010000001">
    <property type="protein sequence ID" value="CAG7600809.1"/>
    <property type="molecule type" value="Genomic_DNA"/>
</dbReference>
<sequence>MNRPNIVLITTDSQRWDTLRCMGSDFAISPHLDRLASEGVLFEQAHTSSPVCSPARCSLMTGLHTPIHGCIENGIKRKHPLPMFTDLLKEQGYTNLMIGKTHFGAIPDSFDVVHEVTEKSNDASDAYAKHIAAHGYPRKSAGVPNPVPESLFMEAFLIDTAIGEIERTIAEGEGPFFAFCSLVSPHEPFDPPGRFAELYDDVELPPIRYEEGELSAFPQHMKRLLGLTAEPSGEPRGKKELKHFREQSGKSDREERIAEVERIRKHYYGSAAYCDEQIGRLIAYLDKSGLRSNTLVLFTSDHGLQMFDHGFNDKHNYYDATWRVPFIMSMPGTLPAGEKRDFAVWNDIPATLLAAAGTSSPSIQGFDLFTPLVQGQPSPRRCAVATLYKSAAVAIERWKLEYYFEEKKGRLFDRLADPEERNDLFDRQEYGEIRHRLVEALLNWRSDLVDVDELIRSTSGGGPVARRIAPHTRSMRGVDSEIRLNEAVEEIAALRYP</sequence>
<evidence type="ECO:0000256" key="4">
    <source>
        <dbReference type="ARBA" id="ARBA00022837"/>
    </source>
</evidence>
<keyword evidence="3 7" id="KW-0378">Hydrolase</keyword>
<feature type="region of interest" description="Disordered" evidence="5">
    <location>
        <begin position="229"/>
        <end position="253"/>
    </location>
</feature>
<gene>
    <name evidence="7" type="ORF">PAESOLCIP111_00429</name>
</gene>
<dbReference type="InterPro" id="IPR000917">
    <property type="entry name" value="Sulfatase_N"/>
</dbReference>
<evidence type="ECO:0000256" key="2">
    <source>
        <dbReference type="ARBA" id="ARBA00022723"/>
    </source>
</evidence>
<evidence type="ECO:0000256" key="5">
    <source>
        <dbReference type="SAM" id="MobiDB-lite"/>
    </source>
</evidence>
<comment type="caution">
    <text evidence="7">The sequence shown here is derived from an EMBL/GenBank/DDBJ whole genome shotgun (WGS) entry which is preliminary data.</text>
</comment>
<dbReference type="Proteomes" id="UP000693672">
    <property type="component" value="Unassembled WGS sequence"/>
</dbReference>